<feature type="domain" description="Cullin family profile" evidence="4">
    <location>
        <begin position="387"/>
        <end position="617"/>
    </location>
</feature>
<dbReference type="InterPro" id="IPR019559">
    <property type="entry name" value="Cullin_neddylation_domain"/>
</dbReference>
<dbReference type="SUPFAM" id="SSF46785">
    <property type="entry name" value="Winged helix' DNA-binding domain"/>
    <property type="match status" value="1"/>
</dbReference>
<dbReference type="InterPro" id="IPR059120">
    <property type="entry name" value="Cullin-like_AB"/>
</dbReference>
<dbReference type="Gene3D" id="4.10.1030.10">
    <property type="entry name" value="Ring Box Chain A, domain 5"/>
    <property type="match status" value="1"/>
</dbReference>
<evidence type="ECO:0000256" key="1">
    <source>
        <dbReference type="ARBA" id="ARBA00006019"/>
    </source>
</evidence>
<protein>
    <recommendedName>
        <fullName evidence="4">Cullin family profile domain-containing protein</fullName>
    </recommendedName>
</protein>
<dbReference type="Pfam" id="PF10557">
    <property type="entry name" value="Cullin_Nedd8"/>
    <property type="match status" value="1"/>
</dbReference>
<dbReference type="InterPro" id="IPR001373">
    <property type="entry name" value="Cullin_N"/>
</dbReference>
<dbReference type="InterPro" id="IPR016159">
    <property type="entry name" value="Cullin_repeat-like_dom_sf"/>
</dbReference>
<dbReference type="PROSITE" id="PS50069">
    <property type="entry name" value="CULLIN_2"/>
    <property type="match status" value="1"/>
</dbReference>
<dbReference type="SMART" id="SM00884">
    <property type="entry name" value="Cullin_Nedd8"/>
    <property type="match status" value="1"/>
</dbReference>
<evidence type="ECO:0000313" key="6">
    <source>
        <dbReference type="Proteomes" id="UP001159363"/>
    </source>
</evidence>
<reference evidence="5 6" key="1">
    <citation type="submission" date="2023-02" db="EMBL/GenBank/DDBJ databases">
        <title>LHISI_Scaffold_Assembly.</title>
        <authorList>
            <person name="Stuart O.P."/>
            <person name="Cleave R."/>
            <person name="Magrath M.J.L."/>
            <person name="Mikheyev A.S."/>
        </authorList>
    </citation>
    <scope>NUCLEOTIDE SEQUENCE [LARGE SCALE GENOMIC DNA]</scope>
    <source>
        <strain evidence="5">Daus_M_001</strain>
        <tissue evidence="5">Leg muscle</tissue>
    </source>
</reference>
<comment type="similarity">
    <text evidence="1 2 3">Belongs to the cullin family.</text>
</comment>
<evidence type="ECO:0000313" key="5">
    <source>
        <dbReference type="EMBL" id="KAJ8867527.1"/>
    </source>
</evidence>
<dbReference type="Gene3D" id="1.20.1310.10">
    <property type="entry name" value="Cullin Repeats"/>
    <property type="match status" value="4"/>
</dbReference>
<dbReference type="Pfam" id="PF00888">
    <property type="entry name" value="Cullin"/>
    <property type="match status" value="1"/>
</dbReference>
<dbReference type="InterPro" id="IPR016158">
    <property type="entry name" value="Cullin_homology"/>
</dbReference>
<dbReference type="InterPro" id="IPR036388">
    <property type="entry name" value="WH-like_DNA-bd_sf"/>
</dbReference>
<gene>
    <name evidence="5" type="ORF">PR048_031329</name>
</gene>
<name>A0ABQ9G628_9NEOP</name>
<evidence type="ECO:0000256" key="2">
    <source>
        <dbReference type="PROSITE-ProRule" id="PRU00330"/>
    </source>
</evidence>
<dbReference type="Pfam" id="PF26557">
    <property type="entry name" value="Cullin_AB"/>
    <property type="match status" value="1"/>
</dbReference>
<dbReference type="InterPro" id="IPR045093">
    <property type="entry name" value="Cullin"/>
</dbReference>
<dbReference type="InterPro" id="IPR036390">
    <property type="entry name" value="WH_DNA-bd_sf"/>
</dbReference>
<evidence type="ECO:0000259" key="4">
    <source>
        <dbReference type="PROSITE" id="PS50069"/>
    </source>
</evidence>
<organism evidence="5 6">
    <name type="scientific">Dryococelus australis</name>
    <dbReference type="NCBI Taxonomy" id="614101"/>
    <lineage>
        <taxon>Eukaryota</taxon>
        <taxon>Metazoa</taxon>
        <taxon>Ecdysozoa</taxon>
        <taxon>Arthropoda</taxon>
        <taxon>Hexapoda</taxon>
        <taxon>Insecta</taxon>
        <taxon>Pterygota</taxon>
        <taxon>Neoptera</taxon>
        <taxon>Polyneoptera</taxon>
        <taxon>Phasmatodea</taxon>
        <taxon>Verophasmatodea</taxon>
        <taxon>Anareolatae</taxon>
        <taxon>Phasmatidae</taxon>
        <taxon>Eurycanthinae</taxon>
        <taxon>Dryococelus</taxon>
    </lineage>
</organism>
<dbReference type="SMART" id="SM00182">
    <property type="entry name" value="CULLIN"/>
    <property type="match status" value="1"/>
</dbReference>
<proteinExistence type="inferred from homology"/>
<dbReference type="SUPFAM" id="SSF74788">
    <property type="entry name" value="Cullin repeat-like"/>
    <property type="match status" value="1"/>
</dbReference>
<dbReference type="Gene3D" id="1.10.10.10">
    <property type="entry name" value="Winged helix-like DNA-binding domain superfamily/Winged helix DNA-binding domain"/>
    <property type="match status" value="2"/>
</dbReference>
<keyword evidence="6" id="KW-1185">Reference proteome</keyword>
<dbReference type="SUPFAM" id="SSF75632">
    <property type="entry name" value="Cullin homology domain"/>
    <property type="match status" value="1"/>
</dbReference>
<evidence type="ECO:0000256" key="3">
    <source>
        <dbReference type="RuleBase" id="RU003829"/>
    </source>
</evidence>
<comment type="caution">
    <text evidence="5">The sequence shown here is derived from an EMBL/GenBank/DDBJ whole genome shotgun (WGS) entry which is preliminary data.</text>
</comment>
<dbReference type="EMBL" id="JARBHB010000015">
    <property type="protein sequence ID" value="KAJ8867527.1"/>
    <property type="molecule type" value="Genomic_DNA"/>
</dbReference>
<dbReference type="PANTHER" id="PTHR11932">
    <property type="entry name" value="CULLIN"/>
    <property type="match status" value="1"/>
</dbReference>
<dbReference type="InterPro" id="IPR036317">
    <property type="entry name" value="Cullin_homology_sf"/>
</dbReference>
<dbReference type="Proteomes" id="UP001159363">
    <property type="component" value="Chromosome 14"/>
</dbReference>
<accession>A0ABQ9G628</accession>
<sequence length="742" mass="87109">MSLVPKAENFDEKWDKLQKTIEKLVSLENVSRKLWNDHFSDIYFLCVANPQPFTERLYNETKKFLHNHVKMISAQLLESSCNDIVINYYIAWIKYSVGVRHLHSLFLYLNIQYVKFRHDPYVQTIQEVSNNGPECMVIGELALTMWKTHVIAVVKDILIDSLFKGIISFKIHSSVSDNKQVYQGSVESFVLVEDYKKKDNLKFYQDICEEPYLERCGIFFEIKSRHLWQECDANQYFKIVWQLFEEEKQCCTEFLHCSTLKKVEALFVKYMVTDHLALLHEECRSLVQQEQFSNLRMMYVLLRLVSNEVKVLASDIFEHIKVKGEEAITALTGDESDIQFIENCLALHEKYSNIIRNFFENDQTLMSALDKACSFLVNKRQTYNICRSPEILAKYCDVLLKKSCKGLSDAELEEKLVKSMIIFRYIDDKDIFQKCYSRLLAKRLIHQLSQSLDAEETMINKLKQACGYEFTNNLHRMFTDVKVSSDMNSEFSEFLVKENVDLGLSFYICVFQAASWPLSQIPLTPVALPMQLEKAVHMFDKFYHHHFSCRKLTFLHNLCQVEVKLIYLKKCYVVSMQMFQMVILLQFENLNVLRYSELQEATQLTDEQFTKLIKSLVDSKLIICTDQVPNESSLFHLNLKYVNKRTKFRIAVATQRESVQEVEQTLASVEKDRTLYLQAAIVRVMKSRKLLDHNSLVYEILSMCKERFIPEVSIIKKAIEYLIERQYIEVAPNSPFEYSYVA</sequence>